<organism evidence="1 2">
    <name type="scientific">Paenibacillus kribbensis</name>
    <dbReference type="NCBI Taxonomy" id="172713"/>
    <lineage>
        <taxon>Bacteria</taxon>
        <taxon>Bacillati</taxon>
        <taxon>Bacillota</taxon>
        <taxon>Bacilli</taxon>
        <taxon>Bacillales</taxon>
        <taxon>Paenibacillaceae</taxon>
        <taxon>Paenibacillus</taxon>
    </lineage>
</organism>
<dbReference type="AlphaFoldDB" id="A0A222WW08"/>
<evidence type="ECO:0000313" key="2">
    <source>
        <dbReference type="Proteomes" id="UP000214666"/>
    </source>
</evidence>
<gene>
    <name evidence="1" type="ORF">B4V02_24015</name>
</gene>
<accession>A0A222WW08</accession>
<dbReference type="Proteomes" id="UP000214666">
    <property type="component" value="Chromosome"/>
</dbReference>
<proteinExistence type="predicted"/>
<protein>
    <submittedName>
        <fullName evidence="1">Uncharacterized protein</fullName>
    </submittedName>
</protein>
<evidence type="ECO:0000313" key="1">
    <source>
        <dbReference type="EMBL" id="ASR50034.1"/>
    </source>
</evidence>
<name>A0A222WW08_9BACL</name>
<reference evidence="1 2" key="1">
    <citation type="submission" date="2017-03" db="EMBL/GenBank/DDBJ databases">
        <title>Complete genome sequence of Paenibacillus Kribbensis producing bioflocculants.</title>
        <authorList>
            <person name="Lee H.-G."/>
            <person name="Oh H.-M."/>
        </authorList>
    </citation>
    <scope>NUCLEOTIDE SEQUENCE [LARGE SCALE GENOMIC DNA]</scope>
    <source>
        <strain evidence="1 2">AM49</strain>
    </source>
</reference>
<dbReference type="KEGG" id="pkb:B4V02_24015"/>
<keyword evidence="2" id="KW-1185">Reference proteome</keyword>
<dbReference type="OrthoDB" id="2991297at2"/>
<sequence length="147" mass="17122">MFLFKVILQEAVNRGHKIVEEEDFKTAEYAYSEYALQSLFPENGKRVKDLESILYEFVGQKSILTQEEVEDCLKINSEEDLEFLIQILCEMTFLGQEVGPNKFEYYSDKKPAKITNKLAQRHSVITGQSKKFKINPAFHEYLGIIKE</sequence>
<dbReference type="EMBL" id="CP020028">
    <property type="protein sequence ID" value="ASR50034.1"/>
    <property type="molecule type" value="Genomic_DNA"/>
</dbReference>